<accession>A0A7X2NNK8</accession>
<gene>
    <name evidence="1" type="ORF">FYJ39_17125</name>
</gene>
<comment type="caution">
    <text evidence="1">The sequence shown here is derived from an EMBL/GenBank/DDBJ whole genome shotgun (WGS) entry which is preliminary data.</text>
</comment>
<sequence>MTNQEATHTMYQHQEFSIDINLEIVTVHALHIFERMNEHAELNLSGICRAVQNRIPEKQAVTVMDRNGSIIFCGRIHDIKLKYDKEFLSFQLKAYSASCEMDGMKRRRVFQDLDMTYEQILFEVLRSYKSSSHLDQVTNGAKIPHSIVQFDETDWEFLKRLSSHFNTGIWANCKSSSIQLFFGASSREKGILEGEELTNNTNLLKEQEQLTIQTHKQAELGCRISYKGSLYLIKSTESLIKRGELLYQSLLERTRGASFPYLPNTKLAGLHLWAVVKEINRNKLRVKYPIEDYAQGNTPWLPFAGEENNEAGYYMPEPGDEVEVTFPDLVEAHAFISAARRRMKQTNPEKHNMKYLRNKEGLGLYMDEEKLSISSGMERAAIVMHQDGCIHIKASETLHISAESDLEIGGRTGNVTIHAEDSITFQSGETGASKITFDSDSHISCKALQQVVVSGSGIVSDTEETSGQANTGISSDKVRNAVMALSGVEFLSKSAAGTMDVQDARKIMNHLLGRDMNEIGTEASDDNWIKQTLFENNERLFNSFSYGESKRG</sequence>
<evidence type="ECO:0000313" key="1">
    <source>
        <dbReference type="EMBL" id="MSS38207.1"/>
    </source>
</evidence>
<dbReference type="Gene3D" id="3.55.50.10">
    <property type="entry name" value="Baseplate protein-like domains"/>
    <property type="match status" value="1"/>
</dbReference>
<dbReference type="Pfam" id="PF05954">
    <property type="entry name" value="Phage_GPD"/>
    <property type="match status" value="1"/>
</dbReference>
<proteinExistence type="predicted"/>
<evidence type="ECO:0000313" key="2">
    <source>
        <dbReference type="Proteomes" id="UP000429958"/>
    </source>
</evidence>
<reference evidence="1 2" key="1">
    <citation type="submission" date="2019-08" db="EMBL/GenBank/DDBJ databases">
        <title>In-depth cultivation of the pig gut microbiome towards novel bacterial diversity and tailored functional studies.</title>
        <authorList>
            <person name="Wylensek D."/>
            <person name="Hitch T.C.A."/>
            <person name="Clavel T."/>
        </authorList>
    </citation>
    <scope>NUCLEOTIDE SEQUENCE [LARGE SCALE GENOMIC DNA]</scope>
    <source>
        <strain evidence="1 2">WCA-389-WT-23D1</strain>
    </source>
</reference>
<dbReference type="SUPFAM" id="SSF69279">
    <property type="entry name" value="Phage tail proteins"/>
    <property type="match status" value="1"/>
</dbReference>
<organism evidence="1 2">
    <name type="scientific">Clostridium porci</name>
    <dbReference type="NCBI Taxonomy" id="2605778"/>
    <lineage>
        <taxon>Bacteria</taxon>
        <taxon>Bacillati</taxon>
        <taxon>Bacillota</taxon>
        <taxon>Clostridia</taxon>
        <taxon>Eubacteriales</taxon>
        <taxon>Clostridiaceae</taxon>
        <taxon>Clostridium</taxon>
    </lineage>
</organism>
<protein>
    <recommendedName>
        <fullName evidence="3">DUF2345 domain-containing protein</fullName>
    </recommendedName>
</protein>
<dbReference type="AlphaFoldDB" id="A0A7X2NNK8"/>
<name>A0A7X2NNK8_9CLOT</name>
<dbReference type="Gene3D" id="2.30.110.50">
    <property type="match status" value="1"/>
</dbReference>
<keyword evidence="2" id="KW-1185">Reference proteome</keyword>
<dbReference type="Proteomes" id="UP000429958">
    <property type="component" value="Unassembled WGS sequence"/>
</dbReference>
<evidence type="ECO:0008006" key="3">
    <source>
        <dbReference type="Google" id="ProtNLM"/>
    </source>
</evidence>
<dbReference type="EMBL" id="VUMD01000020">
    <property type="protein sequence ID" value="MSS38207.1"/>
    <property type="molecule type" value="Genomic_DNA"/>
</dbReference>